<protein>
    <submittedName>
        <fullName evidence="2">Uncharacterized protein</fullName>
    </submittedName>
</protein>
<evidence type="ECO:0000313" key="2">
    <source>
        <dbReference type="EMBL" id="AFA39686.1"/>
    </source>
</evidence>
<keyword evidence="3" id="KW-1185">Reference proteome</keyword>
<dbReference type="HOGENOM" id="CLU_2893402_0_0_2"/>
<proteinExistence type="predicted"/>
<dbReference type="Proteomes" id="UP000009062">
    <property type="component" value="Chromosome"/>
</dbReference>
<evidence type="ECO:0000313" key="3">
    <source>
        <dbReference type="Proteomes" id="UP000009062"/>
    </source>
</evidence>
<dbReference type="AlphaFoldDB" id="H6QAR0"/>
<gene>
    <name evidence="2" type="ordered locus">Pogu_1659</name>
</gene>
<organism evidence="2 3">
    <name type="scientific">Pyrobaculum oguniense (strain DSM 13380 / JCM 10595 / TE7)</name>
    <dbReference type="NCBI Taxonomy" id="698757"/>
    <lineage>
        <taxon>Archaea</taxon>
        <taxon>Thermoproteota</taxon>
        <taxon>Thermoprotei</taxon>
        <taxon>Thermoproteales</taxon>
        <taxon>Thermoproteaceae</taxon>
        <taxon>Pyrobaculum</taxon>
    </lineage>
</organism>
<feature type="region of interest" description="Disordered" evidence="1">
    <location>
        <begin position="38"/>
        <end position="62"/>
    </location>
</feature>
<reference evidence="2 3" key="1">
    <citation type="journal article" date="2012" name="Stand. Genomic Sci.">
        <title>Complete genome sequence of Pyrobaculum oguniense.</title>
        <authorList>
            <person name="Bernick D.L."/>
            <person name="Karplus K."/>
            <person name="Lui L.M."/>
            <person name="Coker J.K."/>
            <person name="Murphy J.N."/>
            <person name="Chan P.P."/>
            <person name="Cozen A.E."/>
            <person name="Lowe T.M."/>
        </authorList>
    </citation>
    <scope>NUCLEOTIDE SEQUENCE [LARGE SCALE GENOMIC DNA]</scope>
    <source>
        <strain evidence="2 3">TE7</strain>
    </source>
</reference>
<dbReference type="STRING" id="698757.Pogu_1659"/>
<feature type="compositionally biased region" description="Low complexity" evidence="1">
    <location>
        <begin position="46"/>
        <end position="56"/>
    </location>
</feature>
<name>H6QAR0_PYROT</name>
<evidence type="ECO:0000256" key="1">
    <source>
        <dbReference type="SAM" id="MobiDB-lite"/>
    </source>
</evidence>
<accession>H6QAR0</accession>
<sequence>MCEFWIVLAYRRMGGTPPVVLALKESGVEAFDVEGASTGGFLFRNSPRSSRSTSYLSHDHSS</sequence>
<dbReference type="EMBL" id="CP003316">
    <property type="protein sequence ID" value="AFA39686.1"/>
    <property type="molecule type" value="Genomic_DNA"/>
</dbReference>
<dbReference type="KEGG" id="pog:Pogu_1659"/>